<dbReference type="EC" id="5.1.99.6" evidence="19"/>
<keyword evidence="5 18" id="KW-0479">Metal-binding</keyword>
<proteinExistence type="inferred from homology"/>
<evidence type="ECO:0000256" key="9">
    <source>
        <dbReference type="ARBA" id="ARBA00022958"/>
    </source>
</evidence>
<evidence type="ECO:0000256" key="3">
    <source>
        <dbReference type="ARBA" id="ARBA00006001"/>
    </source>
</evidence>
<dbReference type="NCBIfam" id="TIGR00197">
    <property type="entry name" value="yjeF_nterm"/>
    <property type="match status" value="1"/>
</dbReference>
<dbReference type="PANTHER" id="PTHR12592:SF0">
    <property type="entry name" value="ATP-DEPENDENT (S)-NAD(P)H-HYDRATE DEHYDRATASE"/>
    <property type="match status" value="1"/>
</dbReference>
<comment type="similarity">
    <text evidence="17">Belongs to the NnrD/CARKD family.</text>
</comment>
<keyword evidence="8 17" id="KW-0521">NADP</keyword>
<feature type="binding site" evidence="18">
    <location>
        <position position="63"/>
    </location>
    <ligand>
        <name>K(+)</name>
        <dbReference type="ChEBI" id="CHEBI:29103"/>
    </ligand>
</feature>
<dbReference type="GO" id="GO:0046872">
    <property type="term" value="F:metal ion binding"/>
    <property type="evidence" value="ECO:0007669"/>
    <property type="project" value="UniProtKB-UniRule"/>
</dbReference>
<dbReference type="Pfam" id="PF03853">
    <property type="entry name" value="YjeF_N"/>
    <property type="match status" value="1"/>
</dbReference>
<evidence type="ECO:0000256" key="1">
    <source>
        <dbReference type="ARBA" id="ARBA00000013"/>
    </source>
</evidence>
<evidence type="ECO:0000256" key="5">
    <source>
        <dbReference type="ARBA" id="ARBA00022723"/>
    </source>
</evidence>
<feature type="binding site" evidence="17">
    <location>
        <position position="308"/>
    </location>
    <ligand>
        <name>(6S)-NADPHX</name>
        <dbReference type="ChEBI" id="CHEBI:64076"/>
    </ligand>
</feature>
<evidence type="ECO:0000256" key="17">
    <source>
        <dbReference type="HAMAP-Rule" id="MF_01965"/>
    </source>
</evidence>
<evidence type="ECO:0000256" key="13">
    <source>
        <dbReference type="ARBA" id="ARBA00023268"/>
    </source>
</evidence>
<feature type="binding site" evidence="17">
    <location>
        <position position="250"/>
    </location>
    <ligand>
        <name>(6S)-NADPHX</name>
        <dbReference type="ChEBI" id="CHEBI:64076"/>
    </ligand>
</feature>
<dbReference type="InterPro" id="IPR029056">
    <property type="entry name" value="Ribokinase-like"/>
</dbReference>
<organism evidence="22 23">
    <name type="scientific">Acetobacter indonesiensis</name>
    <dbReference type="NCBI Taxonomy" id="104101"/>
    <lineage>
        <taxon>Bacteria</taxon>
        <taxon>Pseudomonadati</taxon>
        <taxon>Pseudomonadota</taxon>
        <taxon>Alphaproteobacteria</taxon>
        <taxon>Acetobacterales</taxon>
        <taxon>Acetobacteraceae</taxon>
        <taxon>Acetobacter</taxon>
    </lineage>
</organism>
<evidence type="ECO:0000256" key="7">
    <source>
        <dbReference type="ARBA" id="ARBA00022840"/>
    </source>
</evidence>
<dbReference type="InterPro" id="IPR030677">
    <property type="entry name" value="Nnr"/>
</dbReference>
<dbReference type="EC" id="4.2.1.136" evidence="19"/>
<evidence type="ECO:0000313" key="23">
    <source>
        <dbReference type="Proteomes" id="UP000194641"/>
    </source>
</evidence>
<evidence type="ECO:0000256" key="11">
    <source>
        <dbReference type="ARBA" id="ARBA00023235"/>
    </source>
</evidence>
<evidence type="ECO:0000313" key="22">
    <source>
        <dbReference type="EMBL" id="OUI94568.1"/>
    </source>
</evidence>
<evidence type="ECO:0000256" key="4">
    <source>
        <dbReference type="ARBA" id="ARBA00009524"/>
    </source>
</evidence>
<evidence type="ECO:0000256" key="6">
    <source>
        <dbReference type="ARBA" id="ARBA00022741"/>
    </source>
</evidence>
<keyword evidence="11 18" id="KW-0413">Isomerase</keyword>
<comment type="caution">
    <text evidence="18">Lacks conserved residue(s) required for the propagation of feature annotation.</text>
</comment>
<dbReference type="InterPro" id="IPR000631">
    <property type="entry name" value="CARKD"/>
</dbReference>
<dbReference type="Gene3D" id="3.40.1190.20">
    <property type="match status" value="1"/>
</dbReference>
<dbReference type="GO" id="GO:0005524">
    <property type="term" value="F:ATP binding"/>
    <property type="evidence" value="ECO:0007669"/>
    <property type="project" value="UniProtKB-UniRule"/>
</dbReference>
<dbReference type="GO" id="GO:0052856">
    <property type="term" value="F:NAD(P)HX epimerase activity"/>
    <property type="evidence" value="ECO:0007669"/>
    <property type="project" value="UniProtKB-UniRule"/>
</dbReference>
<evidence type="ECO:0000256" key="18">
    <source>
        <dbReference type="HAMAP-Rule" id="MF_01966"/>
    </source>
</evidence>
<dbReference type="PIRSF" id="PIRSF017184">
    <property type="entry name" value="Nnr"/>
    <property type="match status" value="1"/>
</dbReference>
<dbReference type="RefSeq" id="WP_086659124.1">
    <property type="nucleotide sequence ID" value="NZ_JBJJWX010000007.1"/>
</dbReference>
<dbReference type="CDD" id="cd01171">
    <property type="entry name" value="YXKO-related"/>
    <property type="match status" value="1"/>
</dbReference>
<comment type="catalytic activity">
    <reaction evidence="1 18 19">
        <text>(6R)-NADHX = (6S)-NADHX</text>
        <dbReference type="Rhea" id="RHEA:32215"/>
        <dbReference type="ChEBI" id="CHEBI:64074"/>
        <dbReference type="ChEBI" id="CHEBI:64075"/>
        <dbReference type="EC" id="5.1.99.6"/>
    </reaction>
</comment>
<name>A0A252AVQ4_9PROT</name>
<comment type="function">
    <text evidence="17">Catalyzes the dehydration of the S-form of NAD(P)HX at the expense of ADP, which is converted to AMP. Together with NAD(P)HX epimerase, which catalyzes the epimerization of the S- and R-forms, the enzyme allows the repair of both epimers of NAD(P)HX, a damaged form of NAD(P)H that is a result of enzymatic or heat-dependent hydration.</text>
</comment>
<comment type="caution">
    <text evidence="22">The sequence shown here is derived from an EMBL/GenBank/DDBJ whole genome shotgun (WGS) entry which is preliminary data.</text>
</comment>
<evidence type="ECO:0000256" key="19">
    <source>
        <dbReference type="PIRNR" id="PIRNR017184"/>
    </source>
</evidence>
<dbReference type="InterPro" id="IPR017953">
    <property type="entry name" value="Carbohydrate_kinase_pred_CS"/>
</dbReference>
<feature type="binding site" evidence="18">
    <location>
        <position position="154"/>
    </location>
    <ligand>
        <name>K(+)</name>
        <dbReference type="ChEBI" id="CHEBI:29103"/>
    </ligand>
</feature>
<dbReference type="GO" id="GO:0046496">
    <property type="term" value="P:nicotinamide nucleotide metabolic process"/>
    <property type="evidence" value="ECO:0007669"/>
    <property type="project" value="UniProtKB-UniRule"/>
</dbReference>
<keyword evidence="13" id="KW-0511">Multifunctional enzyme</keyword>
<comment type="cofactor">
    <cofactor evidence="17">
        <name>Mg(2+)</name>
        <dbReference type="ChEBI" id="CHEBI:18420"/>
    </cofactor>
</comment>
<protein>
    <recommendedName>
        <fullName evidence="19">Bifunctional NAD(P)H-hydrate repair enzyme</fullName>
    </recommendedName>
    <alternativeName>
        <fullName evidence="19">Nicotinamide nucleotide repair protein</fullName>
    </alternativeName>
    <domain>
        <recommendedName>
            <fullName evidence="19">ADP-dependent (S)-NAD(P)H-hydrate dehydratase</fullName>
            <ecNumber evidence="19">4.2.1.136</ecNumber>
        </recommendedName>
        <alternativeName>
            <fullName evidence="19">ADP-dependent NAD(P)HX dehydratase</fullName>
        </alternativeName>
    </domain>
    <domain>
        <recommendedName>
            <fullName evidence="19">NAD(P)H-hydrate epimerase</fullName>
            <ecNumber evidence="19">5.1.99.6</ecNumber>
        </recommendedName>
    </domain>
</protein>
<accession>A0A252AVQ4</accession>
<dbReference type="PROSITE" id="PS51383">
    <property type="entry name" value="YJEF_C_3"/>
    <property type="match status" value="1"/>
</dbReference>
<evidence type="ECO:0000256" key="14">
    <source>
        <dbReference type="ARBA" id="ARBA00025153"/>
    </source>
</evidence>
<dbReference type="InterPro" id="IPR036652">
    <property type="entry name" value="YjeF_N_dom_sf"/>
</dbReference>
<feature type="binding site" evidence="18">
    <location>
        <position position="151"/>
    </location>
    <ligand>
        <name>(6S)-NADPHX</name>
        <dbReference type="ChEBI" id="CHEBI:64076"/>
    </ligand>
</feature>
<dbReference type="PROSITE" id="PS01050">
    <property type="entry name" value="YJEF_C_2"/>
    <property type="match status" value="1"/>
</dbReference>
<dbReference type="InterPro" id="IPR004443">
    <property type="entry name" value="YjeF_N_dom"/>
</dbReference>
<comment type="catalytic activity">
    <reaction evidence="16 17 19">
        <text>(6S)-NADPHX + ADP = AMP + phosphate + NADPH + H(+)</text>
        <dbReference type="Rhea" id="RHEA:32235"/>
        <dbReference type="ChEBI" id="CHEBI:15378"/>
        <dbReference type="ChEBI" id="CHEBI:43474"/>
        <dbReference type="ChEBI" id="CHEBI:57783"/>
        <dbReference type="ChEBI" id="CHEBI:64076"/>
        <dbReference type="ChEBI" id="CHEBI:456215"/>
        <dbReference type="ChEBI" id="CHEBI:456216"/>
        <dbReference type="EC" id="4.2.1.136"/>
    </reaction>
</comment>
<feature type="binding site" evidence="17">
    <location>
        <begin position="387"/>
        <end position="391"/>
    </location>
    <ligand>
        <name>AMP</name>
        <dbReference type="ChEBI" id="CHEBI:456215"/>
    </ligand>
</feature>
<feature type="binding site" evidence="18">
    <location>
        <begin position="62"/>
        <end position="66"/>
    </location>
    <ligand>
        <name>(6S)-NADPHX</name>
        <dbReference type="ChEBI" id="CHEBI:64076"/>
    </ligand>
</feature>
<keyword evidence="7 17" id="KW-0067">ATP-binding</keyword>
<comment type="similarity">
    <text evidence="18">Belongs to the NnrE/AIBP family.</text>
</comment>
<evidence type="ECO:0000256" key="15">
    <source>
        <dbReference type="ARBA" id="ARBA00048238"/>
    </source>
</evidence>
<dbReference type="EMBL" id="JOPA01000015">
    <property type="protein sequence ID" value="OUI94568.1"/>
    <property type="molecule type" value="Genomic_DNA"/>
</dbReference>
<dbReference type="HAMAP" id="MF_01965">
    <property type="entry name" value="NADHX_dehydratase"/>
    <property type="match status" value="1"/>
</dbReference>
<evidence type="ECO:0000259" key="20">
    <source>
        <dbReference type="PROSITE" id="PS51383"/>
    </source>
</evidence>
<comment type="subunit">
    <text evidence="17">Homotetramer.</text>
</comment>
<dbReference type="GO" id="GO:0052855">
    <property type="term" value="F:ADP-dependent NAD(P)H-hydrate dehydratase activity"/>
    <property type="evidence" value="ECO:0007669"/>
    <property type="project" value="UniProtKB-UniRule"/>
</dbReference>
<dbReference type="SUPFAM" id="SSF64153">
    <property type="entry name" value="YjeF N-terminal domain-like"/>
    <property type="match status" value="1"/>
</dbReference>
<evidence type="ECO:0000256" key="2">
    <source>
        <dbReference type="ARBA" id="ARBA00000909"/>
    </source>
</evidence>
<evidence type="ECO:0000259" key="21">
    <source>
        <dbReference type="PROSITE" id="PS51385"/>
    </source>
</evidence>
<dbReference type="Pfam" id="PF01256">
    <property type="entry name" value="Carb_kinase"/>
    <property type="match status" value="1"/>
</dbReference>
<comment type="similarity">
    <text evidence="4 19">In the C-terminal section; belongs to the NnrD/CARKD family.</text>
</comment>
<evidence type="ECO:0000256" key="12">
    <source>
        <dbReference type="ARBA" id="ARBA00023239"/>
    </source>
</evidence>
<dbReference type="AlphaFoldDB" id="A0A252AVQ4"/>
<dbReference type="Gene3D" id="3.40.50.10260">
    <property type="entry name" value="YjeF N-terminal domain"/>
    <property type="match status" value="1"/>
</dbReference>
<comment type="function">
    <text evidence="14 19">Bifunctional enzyme that catalyzes the epimerization of the S- and R-forms of NAD(P)HX and the dehydration of the S-form of NAD(P)HX at the expense of ADP, which is converted to AMP. This allows the repair of both epimers of NAD(P)HX, a damaged form of NAD(P)H that is a result of enzymatic or heat-dependent hydration.</text>
</comment>
<evidence type="ECO:0000256" key="10">
    <source>
        <dbReference type="ARBA" id="ARBA00023027"/>
    </source>
</evidence>
<feature type="domain" description="YjeF N-terminal" evidence="21">
    <location>
        <begin position="17"/>
        <end position="208"/>
    </location>
</feature>
<keyword evidence="12 17" id="KW-0456">Lyase</keyword>
<feature type="binding site" evidence="18">
    <location>
        <position position="122"/>
    </location>
    <ligand>
        <name>K(+)</name>
        <dbReference type="ChEBI" id="CHEBI:29103"/>
    </ligand>
</feature>
<dbReference type="PANTHER" id="PTHR12592">
    <property type="entry name" value="ATP-DEPENDENT (S)-NAD(P)H-HYDRATE DEHYDRATASE FAMILY MEMBER"/>
    <property type="match status" value="1"/>
</dbReference>
<reference evidence="23" key="1">
    <citation type="submission" date="2014-06" db="EMBL/GenBank/DDBJ databases">
        <authorList>
            <person name="Winans N.J."/>
            <person name="Newell P.D."/>
            <person name="Douglas A.E."/>
        </authorList>
    </citation>
    <scope>NUCLEOTIDE SEQUENCE [LARGE SCALE GENOMIC DNA]</scope>
</reference>
<keyword evidence="6 17" id="KW-0547">Nucleotide-binding</keyword>
<comment type="catalytic activity">
    <reaction evidence="15 17 19">
        <text>(6S)-NADHX + ADP = AMP + phosphate + NADH + H(+)</text>
        <dbReference type="Rhea" id="RHEA:32223"/>
        <dbReference type="ChEBI" id="CHEBI:15378"/>
        <dbReference type="ChEBI" id="CHEBI:43474"/>
        <dbReference type="ChEBI" id="CHEBI:57945"/>
        <dbReference type="ChEBI" id="CHEBI:64074"/>
        <dbReference type="ChEBI" id="CHEBI:456215"/>
        <dbReference type="ChEBI" id="CHEBI:456216"/>
        <dbReference type="EC" id="4.2.1.136"/>
    </reaction>
</comment>
<evidence type="ECO:0000256" key="16">
    <source>
        <dbReference type="ARBA" id="ARBA00049209"/>
    </source>
</evidence>
<keyword evidence="10 17" id="KW-0520">NAD</keyword>
<sequence>MTGSIPSSLSVYTPAEMGLIDRQASALVPVETLMDAAGRAVARAVRRYFKPCRVLVVCGPGNNGGDGFVAARYLTEAGWPVSVAEMVAPSPDSPAGKAAALFRGPRVPFTVEEAKRADLVIDAVFGAGLSRDVTGLPAEILAAARQVIAVDIPSGIDGETGQVRGSAPHAAMTVTFVRFKLGHLLYPARGYMGRLVLADIGMPDAVLEEVPARTWQNEPGLWHLPVPGPESHKYTRGVVSICAGASMPGAARLCAGGAREAGAGLVRVAAGEAAPAYRLGAPGLVVDDAPLLELLGDNRRAVWVCGPGLTESEVAATLPALVAAKKTILADAGALSAYAGKPEQLRGVSVMTPHSGEFTKLFGPPGNNPPQAVRDAARFMESVVVLKGASTLIAAPDGRLAINNHASPALGTAGSGDTLSGVIAALLAAGMSAWEAACAGVWLHGEAGIRAGSWPIAEDLDLYLGAAREKATQMQSECKRYAKGILPGATL</sequence>
<comment type="function">
    <text evidence="18">Catalyzes the epimerization of the S- and R-forms of NAD(P)HX, a damaged form of NAD(P)H that is a result of enzymatic or heat-dependent hydration. This is a prerequisite for the S-specific NAD(P)H-hydrate dehydratase to allow the repair of both epimers of NAD(P)HX.</text>
</comment>
<dbReference type="Proteomes" id="UP000194641">
    <property type="component" value="Unassembled WGS sequence"/>
</dbReference>
<dbReference type="SUPFAM" id="SSF53613">
    <property type="entry name" value="Ribokinase-like"/>
    <property type="match status" value="1"/>
</dbReference>
<comment type="catalytic activity">
    <reaction evidence="2 18 19">
        <text>(6R)-NADPHX = (6S)-NADPHX</text>
        <dbReference type="Rhea" id="RHEA:32227"/>
        <dbReference type="ChEBI" id="CHEBI:64076"/>
        <dbReference type="ChEBI" id="CHEBI:64077"/>
        <dbReference type="EC" id="5.1.99.6"/>
    </reaction>
</comment>
<feature type="binding site" evidence="17">
    <location>
        <position position="354"/>
    </location>
    <ligand>
        <name>(6S)-NADPHX</name>
        <dbReference type="ChEBI" id="CHEBI:64076"/>
    </ligand>
</feature>
<dbReference type="PROSITE" id="PS51385">
    <property type="entry name" value="YJEF_N"/>
    <property type="match status" value="1"/>
</dbReference>
<dbReference type="HAMAP" id="MF_01966">
    <property type="entry name" value="NADHX_epimerase"/>
    <property type="match status" value="1"/>
</dbReference>
<comment type="similarity">
    <text evidence="3 19">In the N-terminal section; belongs to the NnrE/AIBP family.</text>
</comment>
<feature type="binding site" evidence="17">
    <location>
        <position position="416"/>
    </location>
    <ligand>
        <name>AMP</name>
        <dbReference type="ChEBI" id="CHEBI:456215"/>
    </ligand>
</feature>
<keyword evidence="9 18" id="KW-0630">Potassium</keyword>
<feature type="binding site" evidence="18">
    <location>
        <begin position="126"/>
        <end position="132"/>
    </location>
    <ligand>
        <name>(6S)-NADPHX</name>
        <dbReference type="ChEBI" id="CHEBI:64076"/>
    </ligand>
</feature>
<dbReference type="NCBIfam" id="TIGR00196">
    <property type="entry name" value="yjeF_cterm"/>
    <property type="match status" value="1"/>
</dbReference>
<feature type="domain" description="YjeF C-terminal" evidence="20">
    <location>
        <begin position="216"/>
        <end position="491"/>
    </location>
</feature>
<gene>
    <name evidence="17" type="primary">nnrD</name>
    <name evidence="18" type="synonym">nnrE</name>
    <name evidence="22" type="ORF">HK17_03220</name>
</gene>
<evidence type="ECO:0000256" key="8">
    <source>
        <dbReference type="ARBA" id="ARBA00022857"/>
    </source>
</evidence>
<dbReference type="GO" id="GO:0110051">
    <property type="term" value="P:metabolite repair"/>
    <property type="evidence" value="ECO:0007669"/>
    <property type="project" value="TreeGrafter"/>
</dbReference>
<feature type="binding site" evidence="17">
    <location>
        <position position="417"/>
    </location>
    <ligand>
        <name>(6S)-NADPHX</name>
        <dbReference type="ChEBI" id="CHEBI:64076"/>
    </ligand>
</feature>
<comment type="cofactor">
    <cofactor evidence="18 19">
        <name>K(+)</name>
        <dbReference type="ChEBI" id="CHEBI:29103"/>
    </cofactor>
    <text evidence="18 19">Binds 1 potassium ion per subunit.</text>
</comment>